<keyword evidence="1" id="KW-0472">Membrane</keyword>
<evidence type="ECO:0000313" key="3">
    <source>
        <dbReference type="Proteomes" id="UP000179241"/>
    </source>
</evidence>
<keyword evidence="1" id="KW-0812">Transmembrane</keyword>
<gene>
    <name evidence="2" type="ORF">A2188_01865</name>
</gene>
<protein>
    <recommendedName>
        <fullName evidence="4">Integral membrane protein</fullName>
    </recommendedName>
</protein>
<sequence length="119" mass="12944">MFNILIAETTDITNPVLPDMYNTGALDVFSNFIKSLIGIVFVIAVLSFMFLIAWGAVQWIMSGGDKAAVQSAQSKITNAIIGLVVLFAAYAILAILGYFFNIPGLQLPFVLDLSNIRLQ</sequence>
<dbReference type="EMBL" id="MGHU01000055">
    <property type="protein sequence ID" value="OGM76394.1"/>
    <property type="molecule type" value="Genomic_DNA"/>
</dbReference>
<dbReference type="AlphaFoldDB" id="A0A1F8CJJ2"/>
<feature type="transmembrane region" description="Helical" evidence="1">
    <location>
        <begin position="78"/>
        <end position="100"/>
    </location>
</feature>
<comment type="caution">
    <text evidence="2">The sequence shown here is derived from an EMBL/GenBank/DDBJ whole genome shotgun (WGS) entry which is preliminary data.</text>
</comment>
<evidence type="ECO:0008006" key="4">
    <source>
        <dbReference type="Google" id="ProtNLM"/>
    </source>
</evidence>
<organism evidence="2 3">
    <name type="scientific">Candidatus Woesebacteria bacterium RIFOXYA1_FULL_43_9</name>
    <dbReference type="NCBI Taxonomy" id="1802534"/>
    <lineage>
        <taxon>Bacteria</taxon>
        <taxon>Candidatus Woeseibacteriota</taxon>
    </lineage>
</organism>
<evidence type="ECO:0000313" key="2">
    <source>
        <dbReference type="EMBL" id="OGM76394.1"/>
    </source>
</evidence>
<name>A0A1F8CJJ2_9BACT</name>
<evidence type="ECO:0000256" key="1">
    <source>
        <dbReference type="SAM" id="Phobius"/>
    </source>
</evidence>
<accession>A0A1F8CJJ2</accession>
<dbReference type="Proteomes" id="UP000179241">
    <property type="component" value="Unassembled WGS sequence"/>
</dbReference>
<feature type="transmembrane region" description="Helical" evidence="1">
    <location>
        <begin position="36"/>
        <end position="57"/>
    </location>
</feature>
<reference evidence="2 3" key="1">
    <citation type="journal article" date="2016" name="Nat. Commun.">
        <title>Thousands of microbial genomes shed light on interconnected biogeochemical processes in an aquifer system.</title>
        <authorList>
            <person name="Anantharaman K."/>
            <person name="Brown C.T."/>
            <person name="Hug L.A."/>
            <person name="Sharon I."/>
            <person name="Castelle C.J."/>
            <person name="Probst A.J."/>
            <person name="Thomas B.C."/>
            <person name="Singh A."/>
            <person name="Wilkins M.J."/>
            <person name="Karaoz U."/>
            <person name="Brodie E.L."/>
            <person name="Williams K.H."/>
            <person name="Hubbard S.S."/>
            <person name="Banfield J.F."/>
        </authorList>
    </citation>
    <scope>NUCLEOTIDE SEQUENCE [LARGE SCALE GENOMIC DNA]</scope>
</reference>
<proteinExistence type="predicted"/>
<keyword evidence="1" id="KW-1133">Transmembrane helix</keyword>